<dbReference type="GO" id="GO:0003677">
    <property type="term" value="F:DNA binding"/>
    <property type="evidence" value="ECO:0007669"/>
    <property type="project" value="InterPro"/>
</dbReference>
<sequence length="152" mass="17416">MKNKFSKNLKFLRIKSGKNQTDIGSQLNKAHTTIGNWEKGISEPNFNEIEIIANLFKIQPGELLYNNLEESNVTIGENISEDVKQLDNQINRKEANNETFIDSNQNDSLLALKDEIIENLKSTIKDKNSIILMLTAEVDRLKEELQKQIQDI</sequence>
<dbReference type="Gene3D" id="1.10.260.40">
    <property type="entry name" value="lambda repressor-like DNA-binding domains"/>
    <property type="match status" value="1"/>
</dbReference>
<reference evidence="3 4" key="1">
    <citation type="submission" date="2016-10" db="EMBL/GenBank/DDBJ databases">
        <authorList>
            <person name="de Groot N.N."/>
        </authorList>
    </citation>
    <scope>NUCLEOTIDE SEQUENCE [LARGE SCALE GENOMIC DNA]</scope>
    <source>
        <strain evidence="3 4">Vu-144</strain>
    </source>
</reference>
<evidence type="ECO:0000313" key="4">
    <source>
        <dbReference type="Proteomes" id="UP000199041"/>
    </source>
</evidence>
<name>A0A1H3YTA6_9BACT</name>
<dbReference type="SUPFAM" id="SSF47413">
    <property type="entry name" value="lambda repressor-like DNA-binding domains"/>
    <property type="match status" value="1"/>
</dbReference>
<dbReference type="InterPro" id="IPR001387">
    <property type="entry name" value="Cro/C1-type_HTH"/>
</dbReference>
<keyword evidence="1" id="KW-0175">Coiled coil</keyword>
<dbReference type="AlphaFoldDB" id="A0A1H3YTA6"/>
<dbReference type="InterPro" id="IPR010982">
    <property type="entry name" value="Lambda_DNA-bd_dom_sf"/>
</dbReference>
<keyword evidence="4" id="KW-1185">Reference proteome</keyword>
<dbReference type="RefSeq" id="WP_091396946.1">
    <property type="nucleotide sequence ID" value="NZ_FNQY01000009.1"/>
</dbReference>
<evidence type="ECO:0000259" key="2">
    <source>
        <dbReference type="PROSITE" id="PS50943"/>
    </source>
</evidence>
<dbReference type="Pfam" id="PF01381">
    <property type="entry name" value="HTH_3"/>
    <property type="match status" value="1"/>
</dbReference>
<dbReference type="EMBL" id="FNQY01000009">
    <property type="protein sequence ID" value="SEA14411.1"/>
    <property type="molecule type" value="Genomic_DNA"/>
</dbReference>
<protein>
    <submittedName>
        <fullName evidence="3">Helix-turn-helix</fullName>
    </submittedName>
</protein>
<gene>
    <name evidence="3" type="ORF">SAMN05192529_10921</name>
</gene>
<feature type="domain" description="HTH cro/C1-type" evidence="2">
    <location>
        <begin position="9"/>
        <end position="63"/>
    </location>
</feature>
<dbReference type="PROSITE" id="PS50943">
    <property type="entry name" value="HTH_CROC1"/>
    <property type="match status" value="1"/>
</dbReference>
<dbReference type="OrthoDB" id="962947at2"/>
<dbReference type="CDD" id="cd00093">
    <property type="entry name" value="HTH_XRE"/>
    <property type="match status" value="1"/>
</dbReference>
<dbReference type="SMART" id="SM00530">
    <property type="entry name" value="HTH_XRE"/>
    <property type="match status" value="1"/>
</dbReference>
<feature type="coiled-coil region" evidence="1">
    <location>
        <begin position="76"/>
        <end position="151"/>
    </location>
</feature>
<accession>A0A1H3YTA6</accession>
<proteinExistence type="predicted"/>
<evidence type="ECO:0000313" key="3">
    <source>
        <dbReference type="EMBL" id="SEA14411.1"/>
    </source>
</evidence>
<dbReference type="Proteomes" id="UP000199041">
    <property type="component" value="Unassembled WGS sequence"/>
</dbReference>
<evidence type="ECO:0000256" key="1">
    <source>
        <dbReference type="SAM" id="Coils"/>
    </source>
</evidence>
<organism evidence="3 4">
    <name type="scientific">Arachidicoccus rhizosphaerae</name>
    <dbReference type="NCBI Taxonomy" id="551991"/>
    <lineage>
        <taxon>Bacteria</taxon>
        <taxon>Pseudomonadati</taxon>
        <taxon>Bacteroidota</taxon>
        <taxon>Chitinophagia</taxon>
        <taxon>Chitinophagales</taxon>
        <taxon>Chitinophagaceae</taxon>
        <taxon>Arachidicoccus</taxon>
    </lineage>
</organism>